<dbReference type="EMBL" id="JAUIQD010000002">
    <property type="protein sequence ID" value="KAK3360730.1"/>
    <property type="molecule type" value="Genomic_DNA"/>
</dbReference>
<comment type="caution">
    <text evidence="1">The sequence shown here is derived from an EMBL/GenBank/DDBJ whole genome shotgun (WGS) entry which is preliminary data.</text>
</comment>
<protein>
    <submittedName>
        <fullName evidence="1">Uncharacterized protein</fullName>
    </submittedName>
</protein>
<organism evidence="1 2">
    <name type="scientific">Lasiosphaeria hispida</name>
    <dbReference type="NCBI Taxonomy" id="260671"/>
    <lineage>
        <taxon>Eukaryota</taxon>
        <taxon>Fungi</taxon>
        <taxon>Dikarya</taxon>
        <taxon>Ascomycota</taxon>
        <taxon>Pezizomycotina</taxon>
        <taxon>Sordariomycetes</taxon>
        <taxon>Sordariomycetidae</taxon>
        <taxon>Sordariales</taxon>
        <taxon>Lasiosphaeriaceae</taxon>
        <taxon>Lasiosphaeria</taxon>
    </lineage>
</organism>
<reference evidence="1" key="2">
    <citation type="submission" date="2023-06" db="EMBL/GenBank/DDBJ databases">
        <authorList>
            <consortium name="Lawrence Berkeley National Laboratory"/>
            <person name="Haridas S."/>
            <person name="Hensen N."/>
            <person name="Bonometti L."/>
            <person name="Westerberg I."/>
            <person name="Brannstrom I.O."/>
            <person name="Guillou S."/>
            <person name="Cros-Aarteil S."/>
            <person name="Calhoun S."/>
            <person name="Kuo A."/>
            <person name="Mondo S."/>
            <person name="Pangilinan J."/>
            <person name="Riley R."/>
            <person name="Labutti K."/>
            <person name="Andreopoulos B."/>
            <person name="Lipzen A."/>
            <person name="Chen C."/>
            <person name="Yanf M."/>
            <person name="Daum C."/>
            <person name="Ng V."/>
            <person name="Clum A."/>
            <person name="Steindorff A."/>
            <person name="Ohm R."/>
            <person name="Martin F."/>
            <person name="Silar P."/>
            <person name="Natvig D."/>
            <person name="Lalanne C."/>
            <person name="Gautier V."/>
            <person name="Ament-Velasquez S.L."/>
            <person name="Kruys A."/>
            <person name="Hutchinson M.I."/>
            <person name="Powell A.J."/>
            <person name="Barry K."/>
            <person name="Miller A.N."/>
            <person name="Grigoriev I.V."/>
            <person name="Debuchy R."/>
            <person name="Gladieux P."/>
            <person name="Thoren M.H."/>
            <person name="Johannesson H."/>
        </authorList>
    </citation>
    <scope>NUCLEOTIDE SEQUENCE</scope>
    <source>
        <strain evidence="1">CBS 955.72</strain>
    </source>
</reference>
<name>A0AAJ0HT18_9PEZI</name>
<reference evidence="1" key="1">
    <citation type="journal article" date="2023" name="Mol. Phylogenet. Evol.">
        <title>Genome-scale phylogeny and comparative genomics of the fungal order Sordariales.</title>
        <authorList>
            <person name="Hensen N."/>
            <person name="Bonometti L."/>
            <person name="Westerberg I."/>
            <person name="Brannstrom I.O."/>
            <person name="Guillou S."/>
            <person name="Cros-Aarteil S."/>
            <person name="Calhoun S."/>
            <person name="Haridas S."/>
            <person name="Kuo A."/>
            <person name="Mondo S."/>
            <person name="Pangilinan J."/>
            <person name="Riley R."/>
            <person name="LaButti K."/>
            <person name="Andreopoulos B."/>
            <person name="Lipzen A."/>
            <person name="Chen C."/>
            <person name="Yan M."/>
            <person name="Daum C."/>
            <person name="Ng V."/>
            <person name="Clum A."/>
            <person name="Steindorff A."/>
            <person name="Ohm R.A."/>
            <person name="Martin F."/>
            <person name="Silar P."/>
            <person name="Natvig D.O."/>
            <person name="Lalanne C."/>
            <person name="Gautier V."/>
            <person name="Ament-Velasquez S.L."/>
            <person name="Kruys A."/>
            <person name="Hutchinson M.I."/>
            <person name="Powell A.J."/>
            <person name="Barry K."/>
            <person name="Miller A.N."/>
            <person name="Grigoriev I.V."/>
            <person name="Debuchy R."/>
            <person name="Gladieux P."/>
            <person name="Hiltunen Thoren M."/>
            <person name="Johannesson H."/>
        </authorList>
    </citation>
    <scope>NUCLEOTIDE SEQUENCE</scope>
    <source>
        <strain evidence="1">CBS 955.72</strain>
    </source>
</reference>
<dbReference type="AlphaFoldDB" id="A0AAJ0HT18"/>
<evidence type="ECO:0000313" key="2">
    <source>
        <dbReference type="Proteomes" id="UP001275084"/>
    </source>
</evidence>
<accession>A0AAJ0HT18</accession>
<proteinExistence type="predicted"/>
<gene>
    <name evidence="1" type="ORF">B0T25DRAFT_536252</name>
</gene>
<keyword evidence="2" id="KW-1185">Reference proteome</keyword>
<evidence type="ECO:0000313" key="1">
    <source>
        <dbReference type="EMBL" id="KAK3360730.1"/>
    </source>
</evidence>
<sequence>MFIYSSSSIDLHQSLITSTRRYLIALCQKVTFSQAQAMGTRPRTERQQLLFDRLTAMLPSSGVFRRWWEGRPALTAELVTNETARLVHQPQITSLVVHNSPDTDAPVALLLPGMAELTVGAVRHIDATSQPTCNLTAAIHGQVFVHKPARQPDLFLNMLSSEIHFAIFDAPELSLYDLLALRKTCHTLRHSLPISIMERKLKVQNYAGWEVVFEMHGHRYPGTTYGNRRLCGRCVIPKIRGHLIQGAVVRAYLARRRALGGNARWAEPGGEWPDERAMCFSCLFTILSSMKSQKKIDKQLGLETPTDAEVYKLAAISTQERFLMLDGTTRKMCDRCTRDIHENAVPCPHCSNFSEWCKARYA</sequence>
<dbReference type="Proteomes" id="UP001275084">
    <property type="component" value="Unassembled WGS sequence"/>
</dbReference>